<reference evidence="3" key="1">
    <citation type="journal article" date="2020" name="Stud. Mycol.">
        <title>101 Dothideomycetes genomes: a test case for predicting lifestyles and emergence of pathogens.</title>
        <authorList>
            <person name="Haridas S."/>
            <person name="Albert R."/>
            <person name="Binder M."/>
            <person name="Bloem J."/>
            <person name="Labutti K."/>
            <person name="Salamov A."/>
            <person name="Andreopoulos B."/>
            <person name="Baker S."/>
            <person name="Barry K."/>
            <person name="Bills G."/>
            <person name="Bluhm B."/>
            <person name="Cannon C."/>
            <person name="Castanera R."/>
            <person name="Culley D."/>
            <person name="Daum C."/>
            <person name="Ezra D."/>
            <person name="Gonzalez J."/>
            <person name="Henrissat B."/>
            <person name="Kuo A."/>
            <person name="Liang C."/>
            <person name="Lipzen A."/>
            <person name="Lutzoni F."/>
            <person name="Magnuson J."/>
            <person name="Mondo S."/>
            <person name="Nolan M."/>
            <person name="Ohm R."/>
            <person name="Pangilinan J."/>
            <person name="Park H.-J."/>
            <person name="Ramirez L."/>
            <person name="Alfaro M."/>
            <person name="Sun H."/>
            <person name="Tritt A."/>
            <person name="Yoshinaga Y."/>
            <person name="Zwiers L.-H."/>
            <person name="Turgeon B."/>
            <person name="Goodwin S."/>
            <person name="Spatafora J."/>
            <person name="Crous P."/>
            <person name="Grigoriev I."/>
        </authorList>
    </citation>
    <scope>NUCLEOTIDE SEQUENCE</scope>
    <source>
        <strain evidence="3">CBS 122367</strain>
    </source>
</reference>
<dbReference type="EMBL" id="MU005594">
    <property type="protein sequence ID" value="KAF2680870.1"/>
    <property type="molecule type" value="Genomic_DNA"/>
</dbReference>
<name>A0A6G1ISB6_9PLEO</name>
<evidence type="ECO:0000256" key="2">
    <source>
        <dbReference type="SAM" id="Phobius"/>
    </source>
</evidence>
<protein>
    <submittedName>
        <fullName evidence="3">Uncharacterized protein</fullName>
    </submittedName>
</protein>
<evidence type="ECO:0000313" key="3">
    <source>
        <dbReference type="EMBL" id="KAF2680870.1"/>
    </source>
</evidence>
<evidence type="ECO:0000313" key="4">
    <source>
        <dbReference type="Proteomes" id="UP000799291"/>
    </source>
</evidence>
<accession>A0A6G1ISB6</accession>
<organism evidence="3 4">
    <name type="scientific">Lentithecium fluviatile CBS 122367</name>
    <dbReference type="NCBI Taxonomy" id="1168545"/>
    <lineage>
        <taxon>Eukaryota</taxon>
        <taxon>Fungi</taxon>
        <taxon>Dikarya</taxon>
        <taxon>Ascomycota</taxon>
        <taxon>Pezizomycotina</taxon>
        <taxon>Dothideomycetes</taxon>
        <taxon>Pleosporomycetidae</taxon>
        <taxon>Pleosporales</taxon>
        <taxon>Massarineae</taxon>
        <taxon>Lentitheciaceae</taxon>
        <taxon>Lentithecium</taxon>
    </lineage>
</organism>
<feature type="region of interest" description="Disordered" evidence="1">
    <location>
        <begin position="1"/>
        <end position="20"/>
    </location>
</feature>
<dbReference type="AlphaFoldDB" id="A0A6G1ISB6"/>
<sequence length="167" mass="19757">MPRLPTIEQVHSKEPHHAMSPTHLIPRSQIAVDLSTLTPSELYALITSERLRHSPPWIYFLCGLWLFLMLCVGISNMLPPHRRLLNYCKIPDRFFGWAPGKEKFDLEWEAQQEVKRKEEARRERRTRVFAEQAAEVTTVRPARPEKGQMEEIELKRMLTPLEWGFRR</sequence>
<gene>
    <name evidence="3" type="ORF">K458DRAFT_421203</name>
</gene>
<keyword evidence="4" id="KW-1185">Reference proteome</keyword>
<evidence type="ECO:0000256" key="1">
    <source>
        <dbReference type="SAM" id="MobiDB-lite"/>
    </source>
</evidence>
<keyword evidence="2" id="KW-0812">Transmembrane</keyword>
<feature type="transmembrane region" description="Helical" evidence="2">
    <location>
        <begin position="57"/>
        <end position="78"/>
    </location>
</feature>
<keyword evidence="2" id="KW-0472">Membrane</keyword>
<dbReference type="Proteomes" id="UP000799291">
    <property type="component" value="Unassembled WGS sequence"/>
</dbReference>
<keyword evidence="2" id="KW-1133">Transmembrane helix</keyword>
<proteinExistence type="predicted"/>